<sequence length="355" mass="39519">MIDLTDALVRGTRGRRMCLEYVARTDEAVRSAAFWLGREQDPNPGVLLRLFGGDASDREADPTYTADEVAALIDGVDLTAIRVDIVRDSLQASVDLARYWQEPDGEDVVAALPAVRGALRRVAARLVTAIPELSAARATAQWAVDWRPLSDAAPLDSAPAVVLAEWTRAQREDEAHAARERPADPHANVSGTWWSVPQALLTTRGSVRDALELVEDSLGWENATVIPVRGVGKTLEIRSPEDWADLCREYPMEVTASRRHDWFRVTGCDARWLIPDWQRVSERWDAVHLTTLGYLSAATQLIEVDAEYGSVIGGWGPDSTIWLTDAARETKDGREQWIRPRDDWRWVRPALPGGQ</sequence>
<gene>
    <name evidence="1" type="ORF">ACFFPJ_14420</name>
</gene>
<dbReference type="RefSeq" id="WP_344714862.1">
    <property type="nucleotide sequence ID" value="NZ_BAAAWH010000001.1"/>
</dbReference>
<protein>
    <submittedName>
        <fullName evidence="1">Uncharacterized protein</fullName>
    </submittedName>
</protein>
<comment type="caution">
    <text evidence="1">The sequence shown here is derived from an EMBL/GenBank/DDBJ whole genome shotgun (WGS) entry which is preliminary data.</text>
</comment>
<organism evidence="1 2">
    <name type="scientific">Microbacterium terregens</name>
    <dbReference type="NCBI Taxonomy" id="69363"/>
    <lineage>
        <taxon>Bacteria</taxon>
        <taxon>Bacillati</taxon>
        <taxon>Actinomycetota</taxon>
        <taxon>Actinomycetes</taxon>
        <taxon>Micrococcales</taxon>
        <taxon>Microbacteriaceae</taxon>
        <taxon>Microbacterium</taxon>
    </lineage>
</organism>
<dbReference type="Proteomes" id="UP001589611">
    <property type="component" value="Unassembled WGS sequence"/>
</dbReference>
<dbReference type="EMBL" id="JBHMBE010000004">
    <property type="protein sequence ID" value="MFB9646992.1"/>
    <property type="molecule type" value="Genomic_DNA"/>
</dbReference>
<proteinExistence type="predicted"/>
<evidence type="ECO:0000313" key="1">
    <source>
        <dbReference type="EMBL" id="MFB9646992.1"/>
    </source>
</evidence>
<name>A0ABV5T308_9MICO</name>
<accession>A0ABV5T308</accession>
<keyword evidence="2" id="KW-1185">Reference proteome</keyword>
<reference evidence="1 2" key="1">
    <citation type="submission" date="2024-09" db="EMBL/GenBank/DDBJ databases">
        <authorList>
            <person name="Sun Q."/>
            <person name="Mori K."/>
        </authorList>
    </citation>
    <scope>NUCLEOTIDE SEQUENCE [LARGE SCALE GENOMIC DNA]</scope>
    <source>
        <strain evidence="1 2">JCM 1342</strain>
    </source>
</reference>
<evidence type="ECO:0000313" key="2">
    <source>
        <dbReference type="Proteomes" id="UP001589611"/>
    </source>
</evidence>